<dbReference type="InterPro" id="IPR007260">
    <property type="entry name" value="NanE"/>
</dbReference>
<dbReference type="PANTHER" id="PTHR36204">
    <property type="entry name" value="N-ACETYLMANNOSAMINE-6-PHOSPHATE 2-EPIMERASE-RELATED"/>
    <property type="match status" value="1"/>
</dbReference>
<dbReference type="EMBL" id="JAEDAL010000002">
    <property type="protein sequence ID" value="MBH9552619.1"/>
    <property type="molecule type" value="Genomic_DNA"/>
</dbReference>
<evidence type="ECO:0000256" key="4">
    <source>
        <dbReference type="ARBA" id="ARBA00023235"/>
    </source>
</evidence>
<organism evidence="7 8">
    <name type="scientific">Inhella gelatinilytica</name>
    <dbReference type="NCBI Taxonomy" id="2795030"/>
    <lineage>
        <taxon>Bacteria</taxon>
        <taxon>Pseudomonadati</taxon>
        <taxon>Pseudomonadota</taxon>
        <taxon>Betaproteobacteria</taxon>
        <taxon>Burkholderiales</taxon>
        <taxon>Sphaerotilaceae</taxon>
        <taxon>Inhella</taxon>
    </lineage>
</organism>
<dbReference type="Gene3D" id="3.20.20.70">
    <property type="entry name" value="Aldolase class I"/>
    <property type="match status" value="1"/>
</dbReference>
<keyword evidence="5 6" id="KW-0119">Carbohydrate metabolism</keyword>
<dbReference type="PANTHER" id="PTHR36204:SF1">
    <property type="entry name" value="N-ACETYLMANNOSAMINE-6-PHOSPHATE 2-EPIMERASE-RELATED"/>
    <property type="match status" value="1"/>
</dbReference>
<dbReference type="InterPro" id="IPR011060">
    <property type="entry name" value="RibuloseP-bd_barrel"/>
</dbReference>
<protein>
    <recommendedName>
        <fullName evidence="6">Putative N-acetylmannosamine-6-phosphate 2-epimerase</fullName>
        <ecNumber evidence="6">5.1.3.9</ecNumber>
    </recommendedName>
    <alternativeName>
        <fullName evidence="6">ManNAc-6-P epimerase</fullName>
    </alternativeName>
</protein>
<evidence type="ECO:0000313" key="7">
    <source>
        <dbReference type="EMBL" id="MBH9552619.1"/>
    </source>
</evidence>
<comment type="function">
    <text evidence="2 6">Converts N-acetylmannosamine-6-phosphate (ManNAc-6-P) to N-acetylglucosamine-6-phosphate (GlcNAc-6-P).</text>
</comment>
<evidence type="ECO:0000256" key="3">
    <source>
        <dbReference type="ARBA" id="ARBA00005081"/>
    </source>
</evidence>
<evidence type="ECO:0000256" key="6">
    <source>
        <dbReference type="HAMAP-Rule" id="MF_01235"/>
    </source>
</evidence>
<evidence type="ECO:0000256" key="2">
    <source>
        <dbReference type="ARBA" id="ARBA00002147"/>
    </source>
</evidence>
<dbReference type="GO" id="GO:0005975">
    <property type="term" value="P:carbohydrate metabolic process"/>
    <property type="evidence" value="ECO:0007669"/>
    <property type="project" value="UniProtKB-UniRule"/>
</dbReference>
<proteinExistence type="inferred from homology"/>
<comment type="pathway">
    <text evidence="3 6">Amino-sugar metabolism; N-acetylneuraminate degradation; D-fructose 6-phosphate from N-acetylneuraminate: step 3/5.</text>
</comment>
<keyword evidence="4 6" id="KW-0413">Isomerase</keyword>
<keyword evidence="8" id="KW-1185">Reference proteome</keyword>
<dbReference type="FunFam" id="3.20.20.70:FF:000035">
    <property type="entry name" value="Putative N-acetylmannosamine-6-phosphate 2-epimerase"/>
    <property type="match status" value="1"/>
</dbReference>
<comment type="catalytic activity">
    <reaction evidence="1 6">
        <text>an N-acyl-D-glucosamine 6-phosphate = an N-acyl-D-mannosamine 6-phosphate</text>
        <dbReference type="Rhea" id="RHEA:23932"/>
        <dbReference type="ChEBI" id="CHEBI:57599"/>
        <dbReference type="ChEBI" id="CHEBI:57666"/>
        <dbReference type="EC" id="5.1.3.9"/>
    </reaction>
</comment>
<accession>A0A931NDI0</accession>
<dbReference type="InterPro" id="IPR013785">
    <property type="entry name" value="Aldolase_TIM"/>
</dbReference>
<dbReference type="EC" id="5.1.3.9" evidence="6"/>
<sequence>MTRQELDERLRGGLVVSCQPVDNGPLDHDEVVARLAEAALAGGARALRIEGAARLAHVRRRLPGALLIGIVKRDLADSAVRITPLLADVQALADAGADVIAVDGTARERPVPVVDLLRAIHARGALAMADCATREDGDTAAALGFEIIGTTLSGYTGGPVPAEPDWTLLQALSAHHPRVMAEGRVNTPAQVAQARALGAWAVTVGTAITRTELVTHAFVEACA</sequence>
<dbReference type="Proteomes" id="UP000620139">
    <property type="component" value="Unassembled WGS sequence"/>
</dbReference>
<dbReference type="HAMAP" id="MF_01235">
    <property type="entry name" value="ManNAc6P_epimer"/>
    <property type="match status" value="1"/>
</dbReference>
<gene>
    <name evidence="6" type="primary">nanE</name>
    <name evidence="7" type="ORF">I7X43_07110</name>
</gene>
<evidence type="ECO:0000313" key="8">
    <source>
        <dbReference type="Proteomes" id="UP000620139"/>
    </source>
</evidence>
<dbReference type="SUPFAM" id="SSF51366">
    <property type="entry name" value="Ribulose-phoshate binding barrel"/>
    <property type="match status" value="1"/>
</dbReference>
<dbReference type="Pfam" id="PF04131">
    <property type="entry name" value="NanE"/>
    <property type="match status" value="1"/>
</dbReference>
<comment type="caution">
    <text evidence="7">The sequence shown here is derived from an EMBL/GenBank/DDBJ whole genome shotgun (WGS) entry which is preliminary data.</text>
</comment>
<dbReference type="GO" id="GO:0019262">
    <property type="term" value="P:N-acetylneuraminate catabolic process"/>
    <property type="evidence" value="ECO:0007669"/>
    <property type="project" value="UniProtKB-UniRule"/>
</dbReference>
<dbReference type="GO" id="GO:0005829">
    <property type="term" value="C:cytosol"/>
    <property type="evidence" value="ECO:0007669"/>
    <property type="project" value="TreeGrafter"/>
</dbReference>
<dbReference type="RefSeq" id="WP_198100216.1">
    <property type="nucleotide sequence ID" value="NZ_JAEDAL010000002.1"/>
</dbReference>
<evidence type="ECO:0000256" key="1">
    <source>
        <dbReference type="ARBA" id="ARBA00000056"/>
    </source>
</evidence>
<dbReference type="GO" id="GO:0006053">
    <property type="term" value="P:N-acetylmannosamine catabolic process"/>
    <property type="evidence" value="ECO:0007669"/>
    <property type="project" value="TreeGrafter"/>
</dbReference>
<dbReference type="NCBIfam" id="NF002231">
    <property type="entry name" value="PRK01130.1"/>
    <property type="match status" value="1"/>
</dbReference>
<comment type="similarity">
    <text evidence="6">Belongs to the NanE family.</text>
</comment>
<dbReference type="AlphaFoldDB" id="A0A931NDI0"/>
<reference evidence="7" key="1">
    <citation type="submission" date="2020-12" db="EMBL/GenBank/DDBJ databases">
        <title>The genome sequence of Inhella sp. 4Y17.</title>
        <authorList>
            <person name="Liu Y."/>
        </authorList>
    </citation>
    <scope>NUCLEOTIDE SEQUENCE</scope>
    <source>
        <strain evidence="7">4Y10</strain>
    </source>
</reference>
<evidence type="ECO:0000256" key="5">
    <source>
        <dbReference type="ARBA" id="ARBA00023277"/>
    </source>
</evidence>
<name>A0A931NDI0_9BURK</name>
<dbReference type="GO" id="GO:0047465">
    <property type="term" value="F:N-acylglucosamine-6-phosphate 2-epimerase activity"/>
    <property type="evidence" value="ECO:0007669"/>
    <property type="project" value="UniProtKB-EC"/>
</dbReference>